<dbReference type="PANTHER" id="PTHR43420">
    <property type="entry name" value="ACETYLTRANSFERASE"/>
    <property type="match status" value="1"/>
</dbReference>
<dbReference type="InterPro" id="IPR016181">
    <property type="entry name" value="Acyl_CoA_acyltransferase"/>
</dbReference>
<organism evidence="6 7">
    <name type="scientific">Aliidiomarina sedimenti</name>
    <dbReference type="NCBI Taxonomy" id="1933879"/>
    <lineage>
        <taxon>Bacteria</taxon>
        <taxon>Pseudomonadati</taxon>
        <taxon>Pseudomonadota</taxon>
        <taxon>Gammaproteobacteria</taxon>
        <taxon>Alteromonadales</taxon>
        <taxon>Idiomarinaceae</taxon>
        <taxon>Aliidiomarina</taxon>
    </lineage>
</organism>
<comment type="caution">
    <text evidence="6">The sequence shown here is derived from an EMBL/GenBank/DDBJ whole genome shotgun (WGS) entry which is preliminary data.</text>
</comment>
<accession>A0ABY0BZ39</accession>
<protein>
    <submittedName>
        <fullName evidence="6">Ribosomal-protein-alanine N-acetyltransferase</fullName>
    </submittedName>
</protein>
<name>A0ABY0BZ39_9GAMM</name>
<gene>
    <name evidence="6" type="primary">rimI</name>
    <name evidence="6" type="ORF">CWE12_08705</name>
</gene>
<reference evidence="6 7" key="1">
    <citation type="journal article" date="2018" name="Front. Microbiol.">
        <title>Genome-Based Analysis Reveals the Taxonomy and Diversity of the Family Idiomarinaceae.</title>
        <authorList>
            <person name="Liu Y."/>
            <person name="Lai Q."/>
            <person name="Shao Z."/>
        </authorList>
    </citation>
    <scope>NUCLEOTIDE SEQUENCE [LARGE SCALE GENOMIC DNA]</scope>
    <source>
        <strain evidence="6 7">GBSy1</strain>
    </source>
</reference>
<dbReference type="CDD" id="cd04301">
    <property type="entry name" value="NAT_SF"/>
    <property type="match status" value="1"/>
</dbReference>
<evidence type="ECO:0000256" key="1">
    <source>
        <dbReference type="ARBA" id="ARBA00005395"/>
    </source>
</evidence>
<evidence type="ECO:0000256" key="2">
    <source>
        <dbReference type="ARBA" id="ARBA00022490"/>
    </source>
</evidence>
<keyword evidence="4" id="KW-0012">Acyltransferase</keyword>
<comment type="similarity">
    <text evidence="1">Belongs to the acetyltransferase family. RimI subfamily.</text>
</comment>
<evidence type="ECO:0000256" key="3">
    <source>
        <dbReference type="ARBA" id="ARBA00022679"/>
    </source>
</evidence>
<evidence type="ECO:0000259" key="5">
    <source>
        <dbReference type="PROSITE" id="PS51186"/>
    </source>
</evidence>
<dbReference type="NCBIfam" id="TIGR01575">
    <property type="entry name" value="rimI"/>
    <property type="match status" value="1"/>
</dbReference>
<dbReference type="PANTHER" id="PTHR43420:SF12">
    <property type="entry name" value="N-ACETYLTRANSFERASE DOMAIN-CONTAINING PROTEIN"/>
    <property type="match status" value="1"/>
</dbReference>
<keyword evidence="2" id="KW-0963">Cytoplasm</keyword>
<dbReference type="Pfam" id="PF00583">
    <property type="entry name" value="Acetyltransf_1"/>
    <property type="match status" value="1"/>
</dbReference>
<evidence type="ECO:0000313" key="6">
    <source>
        <dbReference type="EMBL" id="RUO30030.1"/>
    </source>
</evidence>
<keyword evidence="7" id="KW-1185">Reference proteome</keyword>
<dbReference type="InterPro" id="IPR050680">
    <property type="entry name" value="YpeA/RimI_acetyltransf"/>
</dbReference>
<proteinExistence type="inferred from homology"/>
<dbReference type="EMBL" id="PIPN01000003">
    <property type="protein sequence ID" value="RUO30030.1"/>
    <property type="molecule type" value="Genomic_DNA"/>
</dbReference>
<evidence type="ECO:0000313" key="7">
    <source>
        <dbReference type="Proteomes" id="UP000287410"/>
    </source>
</evidence>
<feature type="domain" description="N-acetyltransferase" evidence="5">
    <location>
        <begin position="67"/>
        <end position="214"/>
    </location>
</feature>
<evidence type="ECO:0000256" key="4">
    <source>
        <dbReference type="ARBA" id="ARBA00023315"/>
    </source>
</evidence>
<dbReference type="InterPro" id="IPR006464">
    <property type="entry name" value="AcTrfase_RimI/Ard1"/>
</dbReference>
<dbReference type="Gene3D" id="3.40.630.30">
    <property type="match status" value="1"/>
</dbReference>
<keyword evidence="3" id="KW-0808">Transferase</keyword>
<dbReference type="Proteomes" id="UP000287410">
    <property type="component" value="Unassembled WGS sequence"/>
</dbReference>
<dbReference type="PROSITE" id="PS51186">
    <property type="entry name" value="GNAT"/>
    <property type="match status" value="1"/>
</dbReference>
<sequence>MDVADGGAFAGGVVSVAERSQQSFAATADRNKSRSTATAPGYYPMVQDHIKPGRKTRPMEPAETLAKLIAPCDISAPEFYLIECAAHGAPWSRTSFNDCTGKYYRTQALYVDQKPVGFTICRLVADEVTLMNIAVHPEHQGKGYGALLLKDVLNYASDKQNQPQYKVFLEVRESNRSAIALYRKYGFQDIGRRPGYYPPVPPARKKETAIVMRR</sequence>
<dbReference type="SUPFAM" id="SSF55729">
    <property type="entry name" value="Acyl-CoA N-acyltransferases (Nat)"/>
    <property type="match status" value="1"/>
</dbReference>
<dbReference type="InterPro" id="IPR000182">
    <property type="entry name" value="GNAT_dom"/>
</dbReference>